<proteinExistence type="predicted"/>
<name>A0A1I7YLT5_9BILA</name>
<protein>
    <submittedName>
        <fullName evidence="2">CBS domain-containing protein</fullName>
    </submittedName>
</protein>
<sequence length="166" mass="19083">MEHLIVHSHRLQCFEMINCTMTEPGLFDSDLVMKCLRRKLPVQMDLSCFDLECDTKELTNMMLELINSDPGLVERTEEERSIIICPENPINLAEVAHELGTAFEDDSFIVARAMGEDFFIVARAMGEDLYVVKVQILTERQLRFSGRYTKQHEFNEYISKSSAPTA</sequence>
<dbReference type="WBParaSite" id="L893_g17610.t1">
    <property type="protein sequence ID" value="L893_g17610.t1"/>
    <property type="gene ID" value="L893_g17610"/>
</dbReference>
<evidence type="ECO:0000313" key="1">
    <source>
        <dbReference type="Proteomes" id="UP000095287"/>
    </source>
</evidence>
<dbReference type="Proteomes" id="UP000095287">
    <property type="component" value="Unplaced"/>
</dbReference>
<evidence type="ECO:0000313" key="2">
    <source>
        <dbReference type="WBParaSite" id="L893_g17610.t1"/>
    </source>
</evidence>
<organism evidence="1 2">
    <name type="scientific">Steinernema glaseri</name>
    <dbReference type="NCBI Taxonomy" id="37863"/>
    <lineage>
        <taxon>Eukaryota</taxon>
        <taxon>Metazoa</taxon>
        <taxon>Ecdysozoa</taxon>
        <taxon>Nematoda</taxon>
        <taxon>Chromadorea</taxon>
        <taxon>Rhabditida</taxon>
        <taxon>Tylenchina</taxon>
        <taxon>Panagrolaimomorpha</taxon>
        <taxon>Strongyloidoidea</taxon>
        <taxon>Steinernematidae</taxon>
        <taxon>Steinernema</taxon>
    </lineage>
</organism>
<dbReference type="AlphaFoldDB" id="A0A1I7YLT5"/>
<accession>A0A1I7YLT5</accession>
<reference evidence="2" key="1">
    <citation type="submission" date="2016-11" db="UniProtKB">
        <authorList>
            <consortium name="WormBaseParasite"/>
        </authorList>
    </citation>
    <scope>IDENTIFICATION</scope>
</reference>
<keyword evidence="1" id="KW-1185">Reference proteome</keyword>